<name>A0ABU2JG23_9ACTN</name>
<dbReference type="Gene3D" id="3.90.25.10">
    <property type="entry name" value="UDP-galactose 4-epimerase, domain 1"/>
    <property type="match status" value="1"/>
</dbReference>
<dbReference type="RefSeq" id="WP_311425035.1">
    <property type="nucleotide sequence ID" value="NZ_JAVREH010000057.1"/>
</dbReference>
<comment type="pathway">
    <text evidence="1">Carbohydrate metabolism; galactose metabolism.</text>
</comment>
<evidence type="ECO:0000313" key="8">
    <source>
        <dbReference type="Proteomes" id="UP001183176"/>
    </source>
</evidence>
<comment type="caution">
    <text evidence="7">The sequence shown here is derived from an EMBL/GenBank/DDBJ whole genome shotgun (WGS) entry which is preliminary data.</text>
</comment>
<dbReference type="EMBL" id="JAVREH010000057">
    <property type="protein sequence ID" value="MDT0263887.1"/>
    <property type="molecule type" value="Genomic_DNA"/>
</dbReference>
<reference evidence="8" key="1">
    <citation type="submission" date="2023-07" db="EMBL/GenBank/DDBJ databases">
        <title>30 novel species of actinomycetes from the DSMZ collection.</title>
        <authorList>
            <person name="Nouioui I."/>
        </authorList>
    </citation>
    <scope>NUCLEOTIDE SEQUENCE [LARGE SCALE GENOMIC DNA]</scope>
    <source>
        <strain evidence="8">DSM 44399</strain>
    </source>
</reference>
<evidence type="ECO:0000256" key="5">
    <source>
        <dbReference type="ARBA" id="ARBA00033067"/>
    </source>
</evidence>
<evidence type="ECO:0000256" key="3">
    <source>
        <dbReference type="ARBA" id="ARBA00018569"/>
    </source>
</evidence>
<keyword evidence="8" id="KW-1185">Reference proteome</keyword>
<dbReference type="SUPFAM" id="SSF51735">
    <property type="entry name" value="NAD(P)-binding Rossmann-fold domains"/>
    <property type="match status" value="1"/>
</dbReference>
<evidence type="ECO:0000256" key="1">
    <source>
        <dbReference type="ARBA" id="ARBA00004947"/>
    </source>
</evidence>
<evidence type="ECO:0000256" key="2">
    <source>
        <dbReference type="ARBA" id="ARBA00007637"/>
    </source>
</evidence>
<sequence>MLFSSSAAVYGAGTGHRLAEVAPLIPVNPYGWSKLHGERLLHAHAAKDGLRFVALRYFNVAGTENPHWLEPASPSVLSALCAALQAGTPPQINGHDYPSRDGTSVRDFIHAADVAQAHLAVAGLLDRDGCAATFNVGTGVGHTIGELLTHLGMLTGRPLSRLRGPRRAGDVAHSVADVNQLRRTVGWQAGHSFTQIISSHWNACQHTSGSTASARAPRPATSLI</sequence>
<dbReference type="PANTHER" id="PTHR43725:SF53">
    <property type="entry name" value="UDP-ARABINOSE 4-EPIMERASE 1"/>
    <property type="match status" value="1"/>
</dbReference>
<evidence type="ECO:0000313" key="7">
    <source>
        <dbReference type="EMBL" id="MDT0263887.1"/>
    </source>
</evidence>
<dbReference type="PANTHER" id="PTHR43725">
    <property type="entry name" value="UDP-GLUCOSE 4-EPIMERASE"/>
    <property type="match status" value="1"/>
</dbReference>
<protein>
    <recommendedName>
        <fullName evidence="3">UDP-glucose 4-epimerase</fullName>
    </recommendedName>
    <alternativeName>
        <fullName evidence="5">Galactowaldenase</fullName>
    </alternativeName>
    <alternativeName>
        <fullName evidence="4">UDP-galactose 4-epimerase</fullName>
    </alternativeName>
</protein>
<dbReference type="InterPro" id="IPR036291">
    <property type="entry name" value="NAD(P)-bd_dom_sf"/>
</dbReference>
<evidence type="ECO:0000259" key="6">
    <source>
        <dbReference type="Pfam" id="PF01370"/>
    </source>
</evidence>
<gene>
    <name evidence="7" type="ORF">RM423_21155</name>
</gene>
<organism evidence="7 8">
    <name type="scientific">Jatrophihabitans lederbergiae</name>
    <dbReference type="NCBI Taxonomy" id="3075547"/>
    <lineage>
        <taxon>Bacteria</taxon>
        <taxon>Bacillati</taxon>
        <taxon>Actinomycetota</taxon>
        <taxon>Actinomycetes</taxon>
        <taxon>Jatrophihabitantales</taxon>
        <taxon>Jatrophihabitantaceae</taxon>
        <taxon>Jatrophihabitans</taxon>
    </lineage>
</organism>
<proteinExistence type="inferred from homology"/>
<dbReference type="Pfam" id="PF01370">
    <property type="entry name" value="Epimerase"/>
    <property type="match status" value="1"/>
</dbReference>
<dbReference type="Gene3D" id="3.40.50.720">
    <property type="entry name" value="NAD(P)-binding Rossmann-like Domain"/>
    <property type="match status" value="1"/>
</dbReference>
<feature type="domain" description="NAD-dependent epimerase/dehydratase" evidence="6">
    <location>
        <begin position="2"/>
        <end position="137"/>
    </location>
</feature>
<evidence type="ECO:0000256" key="4">
    <source>
        <dbReference type="ARBA" id="ARBA00031367"/>
    </source>
</evidence>
<dbReference type="InterPro" id="IPR001509">
    <property type="entry name" value="Epimerase_deHydtase"/>
</dbReference>
<comment type="similarity">
    <text evidence="2">Belongs to the NAD(P)-dependent epimerase/dehydratase family.</text>
</comment>
<dbReference type="Proteomes" id="UP001183176">
    <property type="component" value="Unassembled WGS sequence"/>
</dbReference>
<accession>A0ABU2JG23</accession>